<feature type="domain" description="RRM" evidence="10">
    <location>
        <begin position="65"/>
        <end position="146"/>
    </location>
</feature>
<dbReference type="GO" id="GO:0005634">
    <property type="term" value="C:nucleus"/>
    <property type="evidence" value="ECO:0007669"/>
    <property type="project" value="UniProtKB-SubCell"/>
</dbReference>
<organism evidence="11">
    <name type="scientific">Mesocestoides corti</name>
    <name type="common">Flatworm</name>
    <dbReference type="NCBI Taxonomy" id="53468"/>
    <lineage>
        <taxon>Eukaryota</taxon>
        <taxon>Metazoa</taxon>
        <taxon>Spiralia</taxon>
        <taxon>Lophotrochozoa</taxon>
        <taxon>Platyhelminthes</taxon>
        <taxon>Cestoda</taxon>
        <taxon>Eucestoda</taxon>
        <taxon>Cyclophyllidea</taxon>
        <taxon>Mesocestoididae</taxon>
        <taxon>Mesocestoides</taxon>
    </lineage>
</organism>
<keyword evidence="7" id="KW-0539">Nucleus</keyword>
<dbReference type="InterPro" id="IPR012677">
    <property type="entry name" value="Nucleotide-bd_a/b_plait_sf"/>
</dbReference>
<evidence type="ECO:0000259" key="10">
    <source>
        <dbReference type="PROSITE" id="PS50102"/>
    </source>
</evidence>
<feature type="compositionally biased region" description="Polar residues" evidence="9">
    <location>
        <begin position="16"/>
        <end position="27"/>
    </location>
</feature>
<name>A0A5K3FJC7_MESCO</name>
<dbReference type="InterPro" id="IPR000504">
    <property type="entry name" value="RRM_dom"/>
</dbReference>
<dbReference type="Gene3D" id="3.30.70.330">
    <property type="match status" value="1"/>
</dbReference>
<accession>A0A5K3FJC7</accession>
<dbReference type="InterPro" id="IPR035979">
    <property type="entry name" value="RBD_domain_sf"/>
</dbReference>
<keyword evidence="5" id="KW-0677">Repeat</keyword>
<dbReference type="FunFam" id="3.30.70.330:FF:000010">
    <property type="entry name" value="CUGBP Elav-like family member 4 isoform 3"/>
    <property type="match status" value="1"/>
</dbReference>
<comment type="subcellular location">
    <subcellularLocation>
        <location evidence="2">Cytoplasm</location>
    </subcellularLocation>
    <subcellularLocation>
        <location evidence="1">Nucleus</location>
    </subcellularLocation>
</comment>
<comment type="similarity">
    <text evidence="3">Belongs to the CELF/BRUNOL family.</text>
</comment>
<keyword evidence="4" id="KW-0963">Cytoplasm</keyword>
<evidence type="ECO:0000256" key="5">
    <source>
        <dbReference type="ARBA" id="ARBA00022737"/>
    </source>
</evidence>
<protein>
    <submittedName>
        <fullName evidence="11">RRM domain-containing protein</fullName>
    </submittedName>
</protein>
<evidence type="ECO:0000256" key="8">
    <source>
        <dbReference type="PROSITE-ProRule" id="PRU00176"/>
    </source>
</evidence>
<evidence type="ECO:0000256" key="3">
    <source>
        <dbReference type="ARBA" id="ARBA00009621"/>
    </source>
</evidence>
<proteinExistence type="inferred from homology"/>
<evidence type="ECO:0000256" key="1">
    <source>
        <dbReference type="ARBA" id="ARBA00004123"/>
    </source>
</evidence>
<dbReference type="PROSITE" id="PS50102">
    <property type="entry name" value="RRM"/>
    <property type="match status" value="1"/>
</dbReference>
<feature type="compositionally biased region" description="Basic and acidic residues" evidence="9">
    <location>
        <begin position="1"/>
        <end position="14"/>
    </location>
</feature>
<dbReference type="GO" id="GO:0005737">
    <property type="term" value="C:cytoplasm"/>
    <property type="evidence" value="ECO:0007669"/>
    <property type="project" value="UniProtKB-SubCell"/>
</dbReference>
<dbReference type="GO" id="GO:0003723">
    <property type="term" value="F:RNA binding"/>
    <property type="evidence" value="ECO:0007669"/>
    <property type="project" value="UniProtKB-UniRule"/>
</dbReference>
<evidence type="ECO:0000256" key="9">
    <source>
        <dbReference type="SAM" id="MobiDB-lite"/>
    </source>
</evidence>
<evidence type="ECO:0000313" key="11">
    <source>
        <dbReference type="WBParaSite" id="MCU_007823-RA"/>
    </source>
</evidence>
<dbReference type="SUPFAM" id="SSF54928">
    <property type="entry name" value="RNA-binding domain, RBD"/>
    <property type="match status" value="1"/>
</dbReference>
<dbReference type="SMART" id="SM00360">
    <property type="entry name" value="RRM"/>
    <property type="match status" value="1"/>
</dbReference>
<feature type="compositionally biased region" description="Low complexity" evidence="9">
    <location>
        <begin position="28"/>
        <end position="38"/>
    </location>
</feature>
<sequence length="179" mass="19811">MHEESNSERSHREISPSTCSSQRNGFTSDSASSSSVSSSVAPSTNAAAFDANNLTNSHHRNLNALKLFIGQIPRFMNEVDIRPIFEEFGPISDILVLRDKLTGIHKGCAFITFCKRESAVRCQETLHEKKILPGMARPLQVKAADCERKSAFSRGLNIFLTETADHNSDRGKPFDNSDL</sequence>
<dbReference type="PANTHER" id="PTHR24012">
    <property type="entry name" value="RNA BINDING PROTEIN"/>
    <property type="match status" value="1"/>
</dbReference>
<dbReference type="AlphaFoldDB" id="A0A5K3FJC7"/>
<dbReference type="Pfam" id="PF00076">
    <property type="entry name" value="RRM_1"/>
    <property type="match status" value="1"/>
</dbReference>
<evidence type="ECO:0000256" key="4">
    <source>
        <dbReference type="ARBA" id="ARBA00022490"/>
    </source>
</evidence>
<keyword evidence="6 8" id="KW-0694">RNA-binding</keyword>
<evidence type="ECO:0000256" key="7">
    <source>
        <dbReference type="ARBA" id="ARBA00023242"/>
    </source>
</evidence>
<evidence type="ECO:0000256" key="6">
    <source>
        <dbReference type="ARBA" id="ARBA00022884"/>
    </source>
</evidence>
<reference evidence="11" key="1">
    <citation type="submission" date="2019-11" db="UniProtKB">
        <authorList>
            <consortium name="WormBaseParasite"/>
        </authorList>
    </citation>
    <scope>IDENTIFICATION</scope>
</reference>
<feature type="region of interest" description="Disordered" evidence="9">
    <location>
        <begin position="1"/>
        <end position="38"/>
    </location>
</feature>
<dbReference type="WBParaSite" id="MCU_007823-RA">
    <property type="protein sequence ID" value="MCU_007823-RA"/>
    <property type="gene ID" value="MCU_007823"/>
</dbReference>
<evidence type="ECO:0000256" key="2">
    <source>
        <dbReference type="ARBA" id="ARBA00004496"/>
    </source>
</evidence>